<feature type="domain" description="EngA-type G" evidence="12">
    <location>
        <begin position="208"/>
        <end position="383"/>
    </location>
</feature>
<name>A0A2T5GCV1_HYDSH</name>
<organism evidence="13 14">
    <name type="scientific">Hydrogenibacillus schlegelii</name>
    <name type="common">Bacillus schlegelii</name>
    <dbReference type="NCBI Taxonomy" id="1484"/>
    <lineage>
        <taxon>Bacteria</taxon>
        <taxon>Bacillati</taxon>
        <taxon>Bacillota</taxon>
        <taxon>Bacilli</taxon>
        <taxon>Bacillales</taxon>
        <taxon>Bacillales Family X. Incertae Sedis</taxon>
        <taxon>Hydrogenibacillus</taxon>
    </lineage>
</organism>
<dbReference type="Gene3D" id="3.40.50.300">
    <property type="entry name" value="P-loop containing nucleotide triphosphate hydrolases"/>
    <property type="match status" value="2"/>
</dbReference>
<dbReference type="InterPro" id="IPR031166">
    <property type="entry name" value="G_ENGA"/>
</dbReference>
<comment type="caution">
    <text evidence="13">The sequence shown here is derived from an EMBL/GenBank/DDBJ whole genome shotgun (WGS) entry which is preliminary data.</text>
</comment>
<dbReference type="InterPro" id="IPR003593">
    <property type="entry name" value="AAA+_ATPase"/>
</dbReference>
<evidence type="ECO:0000256" key="5">
    <source>
        <dbReference type="ARBA" id="ARBA00022741"/>
    </source>
</evidence>
<keyword evidence="3 9" id="KW-0690">Ribosome biogenesis</keyword>
<keyword evidence="6 9" id="KW-0342">GTP-binding</keyword>
<evidence type="ECO:0000256" key="10">
    <source>
        <dbReference type="PROSITE-ProRule" id="PRU01049"/>
    </source>
</evidence>
<comment type="function">
    <text evidence="8 9 11">GTPase that plays an essential role in the late steps of ribosome biogenesis.</text>
</comment>
<reference evidence="13 14" key="1">
    <citation type="submission" date="2017-08" db="EMBL/GenBank/DDBJ databases">
        <title>Burning lignite coal seam in the remote Altai Mountains harbors a hydrogen-driven thermophilic microbial community.</title>
        <authorList>
            <person name="Kadnikov V.V."/>
            <person name="Mardanov A.V."/>
            <person name="Ivasenko D."/>
            <person name="Beletsky A.V."/>
            <person name="Karnachuk O.V."/>
            <person name="Ravin N.V."/>
        </authorList>
    </citation>
    <scope>NUCLEOTIDE SEQUENCE [LARGE SCALE GENOMIC DNA]</scope>
    <source>
        <strain evidence="13">AL33</strain>
    </source>
</reference>
<sequence>MEGRFLRPDRRAAFDRLRRRWYNTAGCEVRGMLPVVAIVGRPNVGKSTLFNRLVGERWAIVDDRPGITRDRLYREIEWLNRRLVVVDTGGIEPYPADEIGKNVRAQAELAIDEADVVLFVVDGQTGPLADDVDVAEKLRRSGKPIVLAVNKIDHPKHLERRYDFYALGLGEPYGISAAHGTGIGELMDAVLAALPPAPEGAPREEEGLRIAIVGRPNVGKSSLLNALAGEERAIVSPVPGTTRDAVDTVVERAGERFVLVDTAGIRRRGRIYERAEKYSVLRAELAMRRADVVFVVLDATVGVVEQDKHIAGAAERAGRGLLLVVNKWDLVDKDDKTYDRFVKTVREELDFVAYAPVEIVSARTGQRVGRLFDLARQVAENHALRLPTSRLNDVLQEAIALTPPPSRGGAPLRIKYATQVGTKPPTIALFVNDPERLHFSYARYLENRFREAFPLTGTPLRFVIKPSDPARARSERS</sequence>
<evidence type="ECO:0000256" key="4">
    <source>
        <dbReference type="ARBA" id="ARBA00022737"/>
    </source>
</evidence>
<dbReference type="InterPro" id="IPR006073">
    <property type="entry name" value="GTP-bd"/>
</dbReference>
<dbReference type="FunFam" id="3.40.50.300:FF:000040">
    <property type="entry name" value="GTPase Der"/>
    <property type="match status" value="1"/>
</dbReference>
<evidence type="ECO:0000313" key="14">
    <source>
        <dbReference type="Proteomes" id="UP000244180"/>
    </source>
</evidence>
<dbReference type="HAMAP" id="MF_00195">
    <property type="entry name" value="GTPase_Der"/>
    <property type="match status" value="1"/>
</dbReference>
<feature type="binding site" evidence="9">
    <location>
        <begin position="40"/>
        <end position="47"/>
    </location>
    <ligand>
        <name>GTP</name>
        <dbReference type="ChEBI" id="CHEBI:37565"/>
        <label>1</label>
    </ligand>
</feature>
<dbReference type="FunFam" id="3.40.50.300:FF:000057">
    <property type="entry name" value="GTPase Der"/>
    <property type="match status" value="1"/>
</dbReference>
<evidence type="ECO:0000256" key="1">
    <source>
        <dbReference type="ARBA" id="ARBA00008279"/>
    </source>
</evidence>
<evidence type="ECO:0000256" key="11">
    <source>
        <dbReference type="RuleBase" id="RU004481"/>
    </source>
</evidence>
<dbReference type="NCBIfam" id="TIGR03594">
    <property type="entry name" value="GTPase_EngA"/>
    <property type="match status" value="1"/>
</dbReference>
<dbReference type="GO" id="GO:0042254">
    <property type="term" value="P:ribosome biogenesis"/>
    <property type="evidence" value="ECO:0007669"/>
    <property type="project" value="UniProtKB-KW"/>
</dbReference>
<feature type="binding site" evidence="9">
    <location>
        <begin position="261"/>
        <end position="265"/>
    </location>
    <ligand>
        <name>GTP</name>
        <dbReference type="ChEBI" id="CHEBI:37565"/>
        <label>2</label>
    </ligand>
</feature>
<evidence type="ECO:0000256" key="8">
    <source>
        <dbReference type="ARBA" id="ARBA00053470"/>
    </source>
</evidence>
<evidence type="ECO:0000313" key="13">
    <source>
        <dbReference type="EMBL" id="PTQ54012.1"/>
    </source>
</evidence>
<dbReference type="AlphaFoldDB" id="A0A2T5GCV1"/>
<accession>A0A2T5GCV1</accession>
<protein>
    <recommendedName>
        <fullName evidence="2 9">GTPase Der</fullName>
    </recommendedName>
    <alternativeName>
        <fullName evidence="7 9">GTP-binding protein EngA</fullName>
    </alternativeName>
</protein>
<comment type="subunit">
    <text evidence="9">Associates with the 50S ribosomal subunit.</text>
</comment>
<dbReference type="SMART" id="SM00382">
    <property type="entry name" value="AAA"/>
    <property type="match status" value="2"/>
</dbReference>
<dbReference type="CDD" id="cd01895">
    <property type="entry name" value="EngA2"/>
    <property type="match status" value="1"/>
</dbReference>
<dbReference type="PANTHER" id="PTHR43834:SF6">
    <property type="entry name" value="GTPASE DER"/>
    <property type="match status" value="1"/>
</dbReference>
<dbReference type="GO" id="GO:0005525">
    <property type="term" value="F:GTP binding"/>
    <property type="evidence" value="ECO:0007669"/>
    <property type="project" value="UniProtKB-UniRule"/>
</dbReference>
<keyword evidence="4 11" id="KW-0677">Repeat</keyword>
<dbReference type="InterPro" id="IPR027417">
    <property type="entry name" value="P-loop_NTPase"/>
</dbReference>
<dbReference type="Pfam" id="PF14714">
    <property type="entry name" value="KH_dom-like"/>
    <property type="match status" value="1"/>
</dbReference>
<dbReference type="SUPFAM" id="SSF52540">
    <property type="entry name" value="P-loop containing nucleoside triphosphate hydrolases"/>
    <property type="match status" value="2"/>
</dbReference>
<dbReference type="NCBIfam" id="TIGR00231">
    <property type="entry name" value="small_GTP"/>
    <property type="match status" value="2"/>
</dbReference>
<dbReference type="GO" id="GO:0043022">
    <property type="term" value="F:ribosome binding"/>
    <property type="evidence" value="ECO:0007669"/>
    <property type="project" value="TreeGrafter"/>
</dbReference>
<dbReference type="InterPro" id="IPR005225">
    <property type="entry name" value="Small_GTP-bd"/>
</dbReference>
<dbReference type="Gene3D" id="3.30.300.20">
    <property type="match status" value="1"/>
</dbReference>
<dbReference type="EMBL" id="PEBV01000007">
    <property type="protein sequence ID" value="PTQ54012.1"/>
    <property type="molecule type" value="Genomic_DNA"/>
</dbReference>
<gene>
    <name evidence="9" type="primary">der</name>
    <name evidence="13" type="ORF">HSCHL_0866</name>
</gene>
<dbReference type="InterPro" id="IPR016484">
    <property type="entry name" value="GTPase_Der"/>
</dbReference>
<feature type="binding site" evidence="9">
    <location>
        <begin position="150"/>
        <end position="153"/>
    </location>
    <ligand>
        <name>GTP</name>
        <dbReference type="ChEBI" id="CHEBI:37565"/>
        <label>1</label>
    </ligand>
</feature>
<dbReference type="Pfam" id="PF01926">
    <property type="entry name" value="MMR_HSR1"/>
    <property type="match status" value="2"/>
</dbReference>
<evidence type="ECO:0000256" key="6">
    <source>
        <dbReference type="ARBA" id="ARBA00023134"/>
    </source>
</evidence>
<evidence type="ECO:0000256" key="9">
    <source>
        <dbReference type="HAMAP-Rule" id="MF_00195"/>
    </source>
</evidence>
<dbReference type="CDD" id="cd01894">
    <property type="entry name" value="EngA1"/>
    <property type="match status" value="1"/>
</dbReference>
<dbReference type="PANTHER" id="PTHR43834">
    <property type="entry name" value="GTPASE DER"/>
    <property type="match status" value="1"/>
</dbReference>
<feature type="domain" description="EngA-type G" evidence="12">
    <location>
        <begin position="34"/>
        <end position="198"/>
    </location>
</feature>
<evidence type="ECO:0000256" key="2">
    <source>
        <dbReference type="ARBA" id="ARBA00020953"/>
    </source>
</evidence>
<dbReference type="InterPro" id="IPR015946">
    <property type="entry name" value="KH_dom-like_a/b"/>
</dbReference>
<keyword evidence="5 9" id="KW-0547">Nucleotide-binding</keyword>
<comment type="similarity">
    <text evidence="1 9 10 11">Belongs to the TRAFAC class TrmE-Era-EngA-EngB-Septin-like GTPase superfamily. EngA (Der) GTPase family.</text>
</comment>
<feature type="binding site" evidence="9">
    <location>
        <begin position="326"/>
        <end position="329"/>
    </location>
    <ligand>
        <name>GTP</name>
        <dbReference type="ChEBI" id="CHEBI:37565"/>
        <label>2</label>
    </ligand>
</feature>
<feature type="binding site" evidence="9">
    <location>
        <begin position="214"/>
        <end position="221"/>
    </location>
    <ligand>
        <name>GTP</name>
        <dbReference type="ChEBI" id="CHEBI:37565"/>
        <label>2</label>
    </ligand>
</feature>
<dbReference type="PROSITE" id="PS51712">
    <property type="entry name" value="G_ENGA"/>
    <property type="match status" value="2"/>
</dbReference>
<dbReference type="FunFam" id="3.30.300.20:FF:000004">
    <property type="entry name" value="GTPase Der"/>
    <property type="match status" value="1"/>
</dbReference>
<dbReference type="PIRSF" id="PIRSF006485">
    <property type="entry name" value="GTP-binding_EngA"/>
    <property type="match status" value="1"/>
</dbReference>
<feature type="binding site" evidence="9">
    <location>
        <begin position="87"/>
        <end position="91"/>
    </location>
    <ligand>
        <name>GTP</name>
        <dbReference type="ChEBI" id="CHEBI:37565"/>
        <label>1</label>
    </ligand>
</feature>
<dbReference type="Proteomes" id="UP000244180">
    <property type="component" value="Unassembled WGS sequence"/>
</dbReference>
<evidence type="ECO:0000256" key="7">
    <source>
        <dbReference type="ARBA" id="ARBA00032345"/>
    </source>
</evidence>
<dbReference type="PRINTS" id="PR00326">
    <property type="entry name" value="GTP1OBG"/>
</dbReference>
<evidence type="ECO:0000259" key="12">
    <source>
        <dbReference type="PROSITE" id="PS51712"/>
    </source>
</evidence>
<proteinExistence type="inferred from homology"/>
<evidence type="ECO:0000256" key="3">
    <source>
        <dbReference type="ARBA" id="ARBA00022517"/>
    </source>
</evidence>
<dbReference type="InterPro" id="IPR032859">
    <property type="entry name" value="KH_dom-like"/>
</dbReference>